<evidence type="ECO:0000313" key="4">
    <source>
        <dbReference type="Proteomes" id="UP000319502"/>
    </source>
</evidence>
<name>A0A557R5E6_9RHOO</name>
<dbReference type="Proteomes" id="UP000319502">
    <property type="component" value="Unassembled WGS sequence"/>
</dbReference>
<evidence type="ECO:0000313" key="3">
    <source>
        <dbReference type="Proteomes" id="UP000318349"/>
    </source>
</evidence>
<dbReference type="EMBL" id="VMNI01000005">
    <property type="protein sequence ID" value="TVO78511.1"/>
    <property type="molecule type" value="Genomic_DNA"/>
</dbReference>
<evidence type="ECO:0000313" key="1">
    <source>
        <dbReference type="EMBL" id="TVO52361.1"/>
    </source>
</evidence>
<accession>A0A557R5E6</accession>
<dbReference type="AlphaFoldDB" id="A0A557R5E6"/>
<keyword evidence="4" id="KW-1185">Reference proteome</keyword>
<reference evidence="3 4" key="1">
    <citation type="submission" date="2019-07" db="EMBL/GenBank/DDBJ databases">
        <title>The pathways for chlorine oxyanion respiration interact through the shared metabolite chlorate.</title>
        <authorList>
            <person name="Barnum T.P."/>
            <person name="Cheng Y."/>
            <person name="Hill K.A."/>
            <person name="Lucas L.N."/>
            <person name="Carlson H.K."/>
            <person name="Coates J.D."/>
        </authorList>
    </citation>
    <scope>NUCLEOTIDE SEQUENCE [LARGE SCALE GENOMIC DNA]</scope>
    <source>
        <strain evidence="2 3">SFB-1</strain>
        <strain evidence="1 4">SFB-3</strain>
    </source>
</reference>
<dbReference type="RefSeq" id="WP_144179446.1">
    <property type="nucleotide sequence ID" value="NZ_VMNK01000017.1"/>
</dbReference>
<dbReference type="EMBL" id="VMNK01000017">
    <property type="protein sequence ID" value="TVO52361.1"/>
    <property type="molecule type" value="Genomic_DNA"/>
</dbReference>
<evidence type="ECO:0000313" key="2">
    <source>
        <dbReference type="EMBL" id="TVO78511.1"/>
    </source>
</evidence>
<dbReference type="OrthoDB" id="8527830at2"/>
<evidence type="ECO:0008006" key="5">
    <source>
        <dbReference type="Google" id="ProtNLM"/>
    </source>
</evidence>
<organism evidence="2 3">
    <name type="scientific">Denitromonas halophila</name>
    <dbReference type="NCBI Taxonomy" id="1629404"/>
    <lineage>
        <taxon>Bacteria</taxon>
        <taxon>Pseudomonadati</taxon>
        <taxon>Pseudomonadota</taxon>
        <taxon>Betaproteobacteria</taxon>
        <taxon>Rhodocyclales</taxon>
        <taxon>Zoogloeaceae</taxon>
        <taxon>Denitromonas</taxon>
    </lineage>
</organism>
<proteinExistence type="predicted"/>
<sequence length="106" mass="11551">MVFVKRDAEGHIVSASLTQDAAHPELADASDPAVAGFARALMGEDPLADSDMRLVRVLEDVIDLLISRDVIRFTDLPQAAQSKLMERRSMRQSRGGLDLLGGDDFV</sequence>
<dbReference type="Proteomes" id="UP000318349">
    <property type="component" value="Unassembled WGS sequence"/>
</dbReference>
<protein>
    <recommendedName>
        <fullName evidence="5">Tryptophan synthase subunit beta like protein</fullName>
    </recommendedName>
</protein>
<gene>
    <name evidence="2" type="ORF">FHP89_04770</name>
    <name evidence="1" type="ORF">FHP91_18230</name>
</gene>
<comment type="caution">
    <text evidence="2">The sequence shown here is derived from an EMBL/GenBank/DDBJ whole genome shotgun (WGS) entry which is preliminary data.</text>
</comment>